<evidence type="ECO:0000313" key="2">
    <source>
        <dbReference type="Proteomes" id="UP001138894"/>
    </source>
</evidence>
<dbReference type="AlphaFoldDB" id="A0A9X1JMU6"/>
<dbReference type="EMBL" id="JAGSPD010000004">
    <property type="protein sequence ID" value="MBV7268840.1"/>
    <property type="molecule type" value="Genomic_DNA"/>
</dbReference>
<evidence type="ECO:0000313" key="1">
    <source>
        <dbReference type="EMBL" id="MBV7268840.1"/>
    </source>
</evidence>
<protein>
    <submittedName>
        <fullName evidence="1">Uncharacterized protein</fullName>
    </submittedName>
</protein>
<accession>A0A9X1JMU6</accession>
<dbReference type="Proteomes" id="UP001138894">
    <property type="component" value="Unassembled WGS sequence"/>
</dbReference>
<gene>
    <name evidence="1" type="ORF">KCG49_06545</name>
</gene>
<proteinExistence type="predicted"/>
<comment type="caution">
    <text evidence="1">The sequence shown here is derived from an EMBL/GenBank/DDBJ whole genome shotgun (WGS) entry which is preliminary data.</text>
</comment>
<dbReference type="RefSeq" id="WP_218545385.1">
    <property type="nucleotide sequence ID" value="NZ_JAGSPD010000004.1"/>
</dbReference>
<name>A0A9X1JMU6_9FLAO</name>
<reference evidence="1" key="1">
    <citation type="submission" date="2021-04" db="EMBL/GenBank/DDBJ databases">
        <authorList>
            <person name="Pira H."/>
            <person name="Risdian C."/>
            <person name="Wink J."/>
        </authorList>
    </citation>
    <scope>NUCLEOTIDE SEQUENCE</scope>
    <source>
        <strain evidence="1">WHY3</strain>
    </source>
</reference>
<keyword evidence="2" id="KW-1185">Reference proteome</keyword>
<sequence>MKNLTFFIIFITSISFSQTQEATLHFYDGESISGYGSIFQGHKIKFRVSLEDEPDVWTGLIVSGITFHGFEYDIKFGYLYVKNHKRHPLLLEVLTEGEVTLYASVNRKIFFQPTNDDGIIPQSTVSFPTVKYYVKRDDEELGTKLKGRFKKCIIAYFGECSGIIKGIDNHEFRWATMIDLVNYYNDFCVD</sequence>
<organism evidence="1 2">
    <name type="scientific">Winogradskyella luteola</name>
    <dbReference type="NCBI Taxonomy" id="2828330"/>
    <lineage>
        <taxon>Bacteria</taxon>
        <taxon>Pseudomonadati</taxon>
        <taxon>Bacteroidota</taxon>
        <taxon>Flavobacteriia</taxon>
        <taxon>Flavobacteriales</taxon>
        <taxon>Flavobacteriaceae</taxon>
        <taxon>Winogradskyella</taxon>
    </lineage>
</organism>